<gene>
    <name evidence="4" type="ORF">KVT40_003025</name>
</gene>
<dbReference type="GO" id="GO:0003825">
    <property type="term" value="F:alpha,alpha-trehalose-phosphate synthase (UDP-forming) activity"/>
    <property type="evidence" value="ECO:0007669"/>
    <property type="project" value="TreeGrafter"/>
</dbReference>
<evidence type="ECO:0000313" key="5">
    <source>
        <dbReference type="Proteomes" id="UP000809789"/>
    </source>
</evidence>
<dbReference type="Gene3D" id="3.40.50.2000">
    <property type="entry name" value="Glycogen Phosphorylase B"/>
    <property type="match status" value="2"/>
</dbReference>
<dbReference type="CDD" id="cd03788">
    <property type="entry name" value="GT20_TPS"/>
    <property type="match status" value="1"/>
</dbReference>
<dbReference type="GO" id="GO:0034605">
    <property type="term" value="P:cellular response to heat"/>
    <property type="evidence" value="ECO:0007669"/>
    <property type="project" value="TreeGrafter"/>
</dbReference>
<feature type="region of interest" description="Disordered" evidence="3">
    <location>
        <begin position="1"/>
        <end position="32"/>
    </location>
</feature>
<dbReference type="Pfam" id="PF00982">
    <property type="entry name" value="Glyco_transf_20"/>
    <property type="match status" value="1"/>
</dbReference>
<comment type="caution">
    <text evidence="4">The sequence shown here is derived from an EMBL/GenBank/DDBJ whole genome shotgun (WGS) entry which is preliminary data.</text>
</comment>
<dbReference type="NCBIfam" id="TIGR00685">
    <property type="entry name" value="T6PP"/>
    <property type="match status" value="1"/>
</dbReference>
<dbReference type="InterPro" id="IPR003337">
    <property type="entry name" value="Trehalose_PPase"/>
</dbReference>
<comment type="similarity">
    <text evidence="1">In the N-terminal section; belongs to the glycosyltransferase 20 family.</text>
</comment>
<dbReference type="GO" id="GO:0005992">
    <property type="term" value="P:trehalose biosynthetic process"/>
    <property type="evidence" value="ECO:0007669"/>
    <property type="project" value="InterPro"/>
</dbReference>
<name>A0A8K0PEF5_9PEZI</name>
<dbReference type="OrthoDB" id="755951at2759"/>
<dbReference type="InterPro" id="IPR023214">
    <property type="entry name" value="HAD_sf"/>
</dbReference>
<sequence length="953" mass="107687">MDDRDPGGHTVPASPIDDVNGDEEVLEDPPTHVEVETTAGNASPELIAALQRCMSNASAVSLDAAILGPSLSMLQMDSTPPSPKPKLDPSKPILKVKPGDHPTLELSGRIISAVFRLPHSMTFTHEESDPWTLQHRPGTAALHDSFAFLSGPQAAWKHTLVGWTGEITHRRARREMTDHMLVLEKYPPKDKEATPFPIDGGERFPEIHEPLLKIKRVDRAKLEHRLSHSRGINMVPVWFTDDIDDVGDTFIFGDQDKWREFIIEDVFPVFHYIQPEVGPAKDQIKRWQDYVKFNKKFADRILEIYRPGDTVIVHDYDLMLVPAMLRARAKDVRIAFHMHTTFPTYEYFRCLSNRDELMEGLLGADMIAFQCSTFVDNFAQCCQQLAGRYLASSSRVDLPDGRQVTIDVIPLGLDNDAIRKYALETPEINQRTRRYARLLQKRDMRIIVGRDRVDFTKGVMQKLRAFSSLMASHPEWREKVVLYQVLNSPSRDEKECGAEYSEIEIEREAQRINGTFGTPSWEPVRLEHNMSKESYFTLLRIADLGLVTSVRDGSSTFASEYALINRDKQNPLVMSEFSGSINSLPGAICVNPFDSLQVGHAIHRALTLSSEERANMYDEINSALSSNSVQKYYKKLLRRLFLSLELQDLDKPRPLLDVEVVKRYSMAGSKRLFIFDYDGTLTPIVMDPDAALPSPRLLHNLKDLAEDPRNIIWIISGRDQEFLGKYLGHIKQLGLSAEHGCFVKYPNKDEWIATATDQDLGWQAIVFEAFQRLESALPGSVVEKKRVSITWHYRRAVNPQSSSYAKALKKRLHRSVGVTYDIEVMSGKANLEVRPKIINKGQVVRRLLKDFGEGPGNEPDFVLCCGDDTTDEDMFRALRRSELPMPKVFGVLVGEGSKHPTMASWLVKEPANVIDLIGELNVANKTSTATIDAPHVVGDPRPRGQPWFGVAKV</sequence>
<dbReference type="Proteomes" id="UP000809789">
    <property type="component" value="Unassembled WGS sequence"/>
</dbReference>
<evidence type="ECO:0000256" key="2">
    <source>
        <dbReference type="ARBA" id="ARBA00006330"/>
    </source>
</evidence>
<keyword evidence="5" id="KW-1185">Reference proteome</keyword>
<dbReference type="CDD" id="cd01627">
    <property type="entry name" value="HAD_TPP"/>
    <property type="match status" value="1"/>
</dbReference>
<dbReference type="SUPFAM" id="SSF56784">
    <property type="entry name" value="HAD-like"/>
    <property type="match status" value="1"/>
</dbReference>
<evidence type="ECO:0000256" key="1">
    <source>
        <dbReference type="ARBA" id="ARBA00005409"/>
    </source>
</evidence>
<dbReference type="AlphaFoldDB" id="A0A8K0PEF5"/>
<dbReference type="GO" id="GO:0005946">
    <property type="term" value="C:alpha,alpha-trehalose-phosphate synthase complex (UDP-forming)"/>
    <property type="evidence" value="ECO:0007669"/>
    <property type="project" value="TreeGrafter"/>
</dbReference>
<dbReference type="NCBIfam" id="TIGR01484">
    <property type="entry name" value="HAD-SF-IIB"/>
    <property type="match status" value="1"/>
</dbReference>
<dbReference type="SUPFAM" id="SSF53756">
    <property type="entry name" value="UDP-Glycosyltransferase/glycogen phosphorylase"/>
    <property type="match status" value="1"/>
</dbReference>
<proteinExistence type="inferred from homology"/>
<dbReference type="PANTHER" id="PTHR10788">
    <property type="entry name" value="TREHALOSE-6-PHOSPHATE SYNTHASE"/>
    <property type="match status" value="1"/>
</dbReference>
<accession>A0A8K0PEF5</accession>
<dbReference type="FunFam" id="3.40.50.1000:FF:000052">
    <property type="entry name" value="Alpha,alpha-trehalose-phosphate synthase [UDP-forming] 6"/>
    <property type="match status" value="1"/>
</dbReference>
<dbReference type="GO" id="GO:0031505">
    <property type="term" value="P:fungal-type cell wall organization"/>
    <property type="evidence" value="ECO:0007669"/>
    <property type="project" value="TreeGrafter"/>
</dbReference>
<dbReference type="InterPro" id="IPR006379">
    <property type="entry name" value="HAD-SF_hydro_IIB"/>
</dbReference>
<organism evidence="4 5">
    <name type="scientific">Elsinoe batatas</name>
    <dbReference type="NCBI Taxonomy" id="2601811"/>
    <lineage>
        <taxon>Eukaryota</taxon>
        <taxon>Fungi</taxon>
        <taxon>Dikarya</taxon>
        <taxon>Ascomycota</taxon>
        <taxon>Pezizomycotina</taxon>
        <taxon>Dothideomycetes</taxon>
        <taxon>Dothideomycetidae</taxon>
        <taxon>Myriangiales</taxon>
        <taxon>Elsinoaceae</taxon>
        <taxon>Elsinoe</taxon>
    </lineage>
</organism>
<evidence type="ECO:0000313" key="4">
    <source>
        <dbReference type="EMBL" id="KAG8629160.1"/>
    </source>
</evidence>
<dbReference type="InterPro" id="IPR001830">
    <property type="entry name" value="Glyco_trans_20"/>
</dbReference>
<dbReference type="GO" id="GO:0004805">
    <property type="term" value="F:trehalose-phosphatase activity"/>
    <property type="evidence" value="ECO:0007669"/>
    <property type="project" value="TreeGrafter"/>
</dbReference>
<evidence type="ECO:0008006" key="6">
    <source>
        <dbReference type="Google" id="ProtNLM"/>
    </source>
</evidence>
<dbReference type="InterPro" id="IPR036412">
    <property type="entry name" value="HAD-like_sf"/>
</dbReference>
<evidence type="ECO:0000256" key="3">
    <source>
        <dbReference type="SAM" id="MobiDB-lite"/>
    </source>
</evidence>
<dbReference type="GO" id="GO:0005829">
    <property type="term" value="C:cytosol"/>
    <property type="evidence" value="ECO:0007669"/>
    <property type="project" value="TreeGrafter"/>
</dbReference>
<reference evidence="4" key="1">
    <citation type="submission" date="2021-07" db="EMBL/GenBank/DDBJ databases">
        <title>Elsinoe batatas strain:CRI-CJ2 Genome sequencing and assembly.</title>
        <authorList>
            <person name="Huang L."/>
        </authorList>
    </citation>
    <scope>NUCLEOTIDE SEQUENCE</scope>
    <source>
        <strain evidence="4">CRI-CJ2</strain>
    </source>
</reference>
<comment type="similarity">
    <text evidence="2">In the C-terminal section; belongs to the trehalose phosphatase family.</text>
</comment>
<protein>
    <recommendedName>
        <fullName evidence="6">Trehalose-phosphatase</fullName>
    </recommendedName>
</protein>
<dbReference type="EMBL" id="JAESVG020000003">
    <property type="protein sequence ID" value="KAG8629160.1"/>
    <property type="molecule type" value="Genomic_DNA"/>
</dbReference>
<dbReference type="Gene3D" id="3.30.70.1020">
    <property type="entry name" value="Trehalose-6-phosphate phosphatase related protein, domain 2"/>
    <property type="match status" value="1"/>
</dbReference>
<dbReference type="PANTHER" id="PTHR10788:SF123">
    <property type="entry name" value="TREHALOSE-PHOSPHATASE"/>
    <property type="match status" value="1"/>
</dbReference>
<dbReference type="Gene3D" id="3.40.50.1000">
    <property type="entry name" value="HAD superfamily/HAD-like"/>
    <property type="match status" value="1"/>
</dbReference>
<dbReference type="Pfam" id="PF02358">
    <property type="entry name" value="Trehalose_PPase"/>
    <property type="match status" value="1"/>
</dbReference>